<keyword evidence="1 3" id="KW-0547">Nucleotide-binding</keyword>
<comment type="similarity">
    <text evidence="4">Belongs to the protein kinase superfamily.</text>
</comment>
<dbReference type="Gene3D" id="1.10.510.10">
    <property type="entry name" value="Transferase(Phosphotransferase) domain 1"/>
    <property type="match status" value="1"/>
</dbReference>
<comment type="caution">
    <text evidence="7">The sequence shown here is derived from an EMBL/GenBank/DDBJ whole genome shotgun (WGS) entry which is preliminary data.</text>
</comment>
<feature type="binding site" evidence="3">
    <location>
        <position position="43"/>
    </location>
    <ligand>
        <name>ATP</name>
        <dbReference type="ChEBI" id="CHEBI:30616"/>
    </ligand>
</feature>
<keyword evidence="4" id="KW-0418">Kinase</keyword>
<dbReference type="PROSITE" id="PS00107">
    <property type="entry name" value="PROTEIN_KINASE_ATP"/>
    <property type="match status" value="1"/>
</dbReference>
<dbReference type="CDD" id="cd05117">
    <property type="entry name" value="STKc_CAMK"/>
    <property type="match status" value="1"/>
</dbReference>
<sequence length="364" mass="41782">MAHNQRPVTVPCAYKTGRTLGQGTYAVVKEAVHIETGKYYACKVISKQLMRGREHMVRNEIASLKRVSQENSGVVSLVDYFETMNNLYLVTDLCQGGELFDRICERGSYYEKDAAHIVRTVTKAVEFLHDRDVVHRDLKPENLLFRDRSEHADLLIADFGLSRMLDQDKMDVLSTTCGTPGYMAPEIFKKTGHGKPVDMWALGVITYFLLCGYTPFDHDSQKDEIQRILTADFRFEPEIYWQGVSQEARDFICRLLTINPETRMTAKEALQHPWLANVSTSLDTVQRDLLPDIKNAFNAKRTFRKAVNGIRMINRLRSETIEHQSARQEMEQQHRLAEEESSNLDRVWQAEAARAQERPAGHIS</sequence>
<evidence type="ECO:0000259" key="6">
    <source>
        <dbReference type="PROSITE" id="PS50011"/>
    </source>
</evidence>
<evidence type="ECO:0000256" key="3">
    <source>
        <dbReference type="PROSITE-ProRule" id="PRU10141"/>
    </source>
</evidence>
<dbReference type="PROSITE" id="PS50011">
    <property type="entry name" value="PROTEIN_KINASE_DOM"/>
    <property type="match status" value="1"/>
</dbReference>
<dbReference type="Pfam" id="PF00069">
    <property type="entry name" value="Pkinase"/>
    <property type="match status" value="1"/>
</dbReference>
<dbReference type="Proteomes" id="UP000008837">
    <property type="component" value="Unassembled WGS sequence"/>
</dbReference>
<protein>
    <recommendedName>
        <fullName evidence="6">Protein kinase domain-containing protein</fullName>
    </recommendedName>
</protein>
<keyword evidence="4" id="KW-0808">Transferase</keyword>
<name>A8PZD5_MALGO</name>
<keyword evidence="2 3" id="KW-0067">ATP-binding</keyword>
<dbReference type="FunFam" id="3.30.200.20:FF:000153">
    <property type="entry name" value="Calcium/calmodulin-dependent protein kinase type I"/>
    <property type="match status" value="1"/>
</dbReference>
<dbReference type="OMA" id="RPKVQPC"/>
<dbReference type="AlphaFoldDB" id="A8PZD5"/>
<dbReference type="VEuPathDB" id="FungiDB:MGL_1910"/>
<dbReference type="OrthoDB" id="40902at2759"/>
<reference evidence="7 8" key="1">
    <citation type="journal article" date="2007" name="Proc. Natl. Acad. Sci. U.S.A.">
        <title>Dandruff-associated Malassezia genomes reveal convergent and divergent virulence traits shared with plant and human fungal pathogens.</title>
        <authorList>
            <person name="Xu J."/>
            <person name="Saunders C.W."/>
            <person name="Hu P."/>
            <person name="Grant R.A."/>
            <person name="Boekhout T."/>
            <person name="Kuramae E.E."/>
            <person name="Kronstad J.W."/>
            <person name="Deangelis Y.M."/>
            <person name="Reeder N.L."/>
            <person name="Johnstone K.R."/>
            <person name="Leland M."/>
            <person name="Fieno A.M."/>
            <person name="Begley W.M."/>
            <person name="Sun Y."/>
            <person name="Lacey M.P."/>
            <person name="Chaudhary T."/>
            <person name="Keough T."/>
            <person name="Chu L."/>
            <person name="Sears R."/>
            <person name="Yuan B."/>
            <person name="Dawson T.L.Jr."/>
        </authorList>
    </citation>
    <scope>NUCLEOTIDE SEQUENCE [LARGE SCALE GENOMIC DNA]</scope>
    <source>
        <strain evidence="8">ATCC MYA-4612 / CBS 7966</strain>
    </source>
</reference>
<evidence type="ECO:0000256" key="1">
    <source>
        <dbReference type="ARBA" id="ARBA00022741"/>
    </source>
</evidence>
<organism evidence="7 8">
    <name type="scientific">Malassezia globosa (strain ATCC MYA-4612 / CBS 7966)</name>
    <name type="common">Dandruff-associated fungus</name>
    <dbReference type="NCBI Taxonomy" id="425265"/>
    <lineage>
        <taxon>Eukaryota</taxon>
        <taxon>Fungi</taxon>
        <taxon>Dikarya</taxon>
        <taxon>Basidiomycota</taxon>
        <taxon>Ustilaginomycotina</taxon>
        <taxon>Malasseziomycetes</taxon>
        <taxon>Malasseziales</taxon>
        <taxon>Malasseziaceae</taxon>
        <taxon>Malassezia</taxon>
    </lineage>
</organism>
<gene>
    <name evidence="7" type="ORF">MGL_1910</name>
</gene>
<dbReference type="GeneID" id="5855218"/>
<evidence type="ECO:0000313" key="8">
    <source>
        <dbReference type="Proteomes" id="UP000008837"/>
    </source>
</evidence>
<dbReference type="PROSITE" id="PS00108">
    <property type="entry name" value="PROTEIN_KINASE_ST"/>
    <property type="match status" value="1"/>
</dbReference>
<dbReference type="GO" id="GO:0004674">
    <property type="term" value="F:protein serine/threonine kinase activity"/>
    <property type="evidence" value="ECO:0007669"/>
    <property type="project" value="UniProtKB-KW"/>
</dbReference>
<accession>A8PZD5</accession>
<dbReference type="STRING" id="425265.A8PZD5"/>
<dbReference type="FunCoup" id="A8PZD5">
    <property type="interactions" value="174"/>
</dbReference>
<dbReference type="GO" id="GO:0005524">
    <property type="term" value="F:ATP binding"/>
    <property type="evidence" value="ECO:0007669"/>
    <property type="project" value="UniProtKB-UniRule"/>
</dbReference>
<dbReference type="InterPro" id="IPR000719">
    <property type="entry name" value="Prot_kinase_dom"/>
</dbReference>
<feature type="domain" description="Protein kinase" evidence="6">
    <location>
        <begin position="14"/>
        <end position="275"/>
    </location>
</feature>
<evidence type="ECO:0000256" key="2">
    <source>
        <dbReference type="ARBA" id="ARBA00022840"/>
    </source>
</evidence>
<dbReference type="KEGG" id="mgl:MGL_1910"/>
<dbReference type="EMBL" id="AAYY01000006">
    <property type="protein sequence ID" value="EDP43697.1"/>
    <property type="molecule type" value="Genomic_DNA"/>
</dbReference>
<feature type="region of interest" description="Disordered" evidence="5">
    <location>
        <begin position="323"/>
        <end position="344"/>
    </location>
</feature>
<dbReference type="Gene3D" id="3.30.200.20">
    <property type="entry name" value="Phosphorylase Kinase, domain 1"/>
    <property type="match status" value="1"/>
</dbReference>
<feature type="compositionally biased region" description="Basic and acidic residues" evidence="5">
    <location>
        <begin position="323"/>
        <end position="338"/>
    </location>
</feature>
<keyword evidence="4" id="KW-0723">Serine/threonine-protein kinase</keyword>
<keyword evidence="8" id="KW-1185">Reference proteome</keyword>
<dbReference type="RefSeq" id="XP_001730911.1">
    <property type="nucleotide sequence ID" value="XM_001730859.1"/>
</dbReference>
<evidence type="ECO:0000256" key="4">
    <source>
        <dbReference type="RuleBase" id="RU000304"/>
    </source>
</evidence>
<dbReference type="SMART" id="SM00220">
    <property type="entry name" value="S_TKc"/>
    <property type="match status" value="1"/>
</dbReference>
<dbReference type="InParanoid" id="A8PZD5"/>
<dbReference type="SUPFAM" id="SSF56112">
    <property type="entry name" value="Protein kinase-like (PK-like)"/>
    <property type="match status" value="1"/>
</dbReference>
<evidence type="ECO:0000256" key="5">
    <source>
        <dbReference type="SAM" id="MobiDB-lite"/>
    </source>
</evidence>
<dbReference type="PANTHER" id="PTHR24347">
    <property type="entry name" value="SERINE/THREONINE-PROTEIN KINASE"/>
    <property type="match status" value="1"/>
</dbReference>
<evidence type="ECO:0000313" key="7">
    <source>
        <dbReference type="EMBL" id="EDP43697.1"/>
    </source>
</evidence>
<dbReference type="InterPro" id="IPR017441">
    <property type="entry name" value="Protein_kinase_ATP_BS"/>
</dbReference>
<dbReference type="FunFam" id="1.10.510.10:FF:000257">
    <property type="entry name" value="Calcium/calmodulin-dependent protein kinase type I"/>
    <property type="match status" value="1"/>
</dbReference>
<dbReference type="InterPro" id="IPR008271">
    <property type="entry name" value="Ser/Thr_kinase_AS"/>
</dbReference>
<proteinExistence type="inferred from homology"/>
<dbReference type="InterPro" id="IPR011009">
    <property type="entry name" value="Kinase-like_dom_sf"/>
</dbReference>